<protein>
    <submittedName>
        <fullName evidence="1">Uncharacterized protein</fullName>
    </submittedName>
</protein>
<evidence type="ECO:0000313" key="2">
    <source>
        <dbReference type="Proteomes" id="UP000784880"/>
    </source>
</evidence>
<dbReference type="Proteomes" id="UP000784880">
    <property type="component" value="Unassembled WGS sequence"/>
</dbReference>
<name>A0ABS6JJ52_9BACI</name>
<gene>
    <name evidence="1" type="ORF">KS419_18255</name>
</gene>
<organism evidence="1 2">
    <name type="scientific">Evansella tamaricis</name>
    <dbReference type="NCBI Taxonomy" id="2069301"/>
    <lineage>
        <taxon>Bacteria</taxon>
        <taxon>Bacillati</taxon>
        <taxon>Bacillota</taxon>
        <taxon>Bacilli</taxon>
        <taxon>Bacillales</taxon>
        <taxon>Bacillaceae</taxon>
        <taxon>Evansella</taxon>
    </lineage>
</organism>
<proteinExistence type="predicted"/>
<accession>A0ABS6JJ52</accession>
<sequence length="108" mass="12420">MENLKKAFIDNHFTVTNEVKKAVEFTHRQTKEIVYLLPNIETTIVLNPETVEGNDELLEKSLGINHKSTFKAFPKRKNNGKDPIHYGYSFCFQSTEELSSFLASLVKK</sequence>
<dbReference type="RefSeq" id="WP_217067827.1">
    <property type="nucleotide sequence ID" value="NZ_JAHQCS010000147.1"/>
</dbReference>
<evidence type="ECO:0000313" key="1">
    <source>
        <dbReference type="EMBL" id="MBU9713676.1"/>
    </source>
</evidence>
<keyword evidence="2" id="KW-1185">Reference proteome</keyword>
<reference evidence="1 2" key="1">
    <citation type="submission" date="2021-06" db="EMBL/GenBank/DDBJ databases">
        <title>Bacillus sp. RD4P76, an endophyte from a halophyte.</title>
        <authorList>
            <person name="Sun J.-Q."/>
        </authorList>
    </citation>
    <scope>NUCLEOTIDE SEQUENCE [LARGE SCALE GENOMIC DNA]</scope>
    <source>
        <strain evidence="1 2">CGMCC 1.15917</strain>
    </source>
</reference>
<comment type="caution">
    <text evidence="1">The sequence shown here is derived from an EMBL/GenBank/DDBJ whole genome shotgun (WGS) entry which is preliminary data.</text>
</comment>
<dbReference type="EMBL" id="JAHQCS010000147">
    <property type="protein sequence ID" value="MBU9713676.1"/>
    <property type="molecule type" value="Genomic_DNA"/>
</dbReference>